<organism evidence="1 2">
    <name type="scientific">Gossypium arboreum</name>
    <name type="common">Tree cotton</name>
    <name type="synonym">Gossypium nanking</name>
    <dbReference type="NCBI Taxonomy" id="29729"/>
    <lineage>
        <taxon>Eukaryota</taxon>
        <taxon>Viridiplantae</taxon>
        <taxon>Streptophyta</taxon>
        <taxon>Embryophyta</taxon>
        <taxon>Tracheophyta</taxon>
        <taxon>Spermatophyta</taxon>
        <taxon>Magnoliopsida</taxon>
        <taxon>eudicotyledons</taxon>
        <taxon>Gunneridae</taxon>
        <taxon>Pentapetalae</taxon>
        <taxon>rosids</taxon>
        <taxon>malvids</taxon>
        <taxon>Malvales</taxon>
        <taxon>Malvaceae</taxon>
        <taxon>Malvoideae</taxon>
        <taxon>Gossypium</taxon>
    </lineage>
</organism>
<dbReference type="Proteomes" id="UP001358586">
    <property type="component" value="Chromosome 9"/>
</dbReference>
<keyword evidence="2" id="KW-1185">Reference proteome</keyword>
<reference evidence="1 2" key="1">
    <citation type="submission" date="2023-03" db="EMBL/GenBank/DDBJ databases">
        <title>WGS of Gossypium arboreum.</title>
        <authorList>
            <person name="Yu D."/>
        </authorList>
    </citation>
    <scope>NUCLEOTIDE SEQUENCE [LARGE SCALE GENOMIC DNA]</scope>
    <source>
        <tissue evidence="1">Leaf</tissue>
    </source>
</reference>
<evidence type="ECO:0000313" key="2">
    <source>
        <dbReference type="Proteomes" id="UP001358586"/>
    </source>
</evidence>
<dbReference type="EMBL" id="JARKNE010000009">
    <property type="protein sequence ID" value="KAK5802841.1"/>
    <property type="molecule type" value="Genomic_DNA"/>
</dbReference>
<comment type="caution">
    <text evidence="1">The sequence shown here is derived from an EMBL/GenBank/DDBJ whole genome shotgun (WGS) entry which is preliminary data.</text>
</comment>
<accession>A0ABR0NPF4</accession>
<evidence type="ECO:0000313" key="1">
    <source>
        <dbReference type="EMBL" id="KAK5802841.1"/>
    </source>
</evidence>
<proteinExistence type="predicted"/>
<name>A0ABR0NPF4_GOSAR</name>
<protein>
    <submittedName>
        <fullName evidence="1">Uncharacterized protein</fullName>
    </submittedName>
</protein>
<sequence>MVVHEQSSIKREEGITLKFLMEPSLQELAVSLQVLLNETWVASLDLVESINRAKIMRRENEIMYQFTRRALAWARKHYDTLAEANRRLPEENERLGDRIVIFEKDMEKLHRVIVGERADKLALEASLRKMDEEHKTVVANLTKSHEETMEKYKKETMQSLQEYSPDLKANFLLHAQIDGGLFDV</sequence>
<gene>
    <name evidence="1" type="ORF">PVK06_030467</name>
</gene>